<name>A0A839TRL9_9BACL</name>
<dbReference type="GO" id="GO:0003677">
    <property type="term" value="F:DNA binding"/>
    <property type="evidence" value="ECO:0007669"/>
    <property type="project" value="UniProtKB-KW"/>
</dbReference>
<keyword evidence="1" id="KW-0238">DNA-binding</keyword>
<dbReference type="InterPro" id="IPR036390">
    <property type="entry name" value="WH_DNA-bd_sf"/>
</dbReference>
<comment type="caution">
    <text evidence="1">The sequence shown here is derived from an EMBL/GenBank/DDBJ whole genome shotgun (WGS) entry which is preliminary data.</text>
</comment>
<dbReference type="SUPFAM" id="SSF46785">
    <property type="entry name" value="Winged helix' DNA-binding domain"/>
    <property type="match status" value="1"/>
</dbReference>
<proteinExistence type="predicted"/>
<sequence length="147" mass="16876">MMESETSYGFGWYLKETDQAMTRYMDRSLVKIGLTRFHWQIMNRIHLSGLAVKEKLYARHYLGADEFNEVIDSLVRRGWVYIVEPAEPGETKLQFTDAGENMYAEVAATVKEAAVQMFAPITKQEYGTTVNVLNRLIQHMNATGTED</sequence>
<accession>A0A839TRL9</accession>
<gene>
    <name evidence="1" type="ORF">FHS19_002623</name>
</gene>
<dbReference type="Proteomes" id="UP000517523">
    <property type="component" value="Unassembled WGS sequence"/>
</dbReference>
<dbReference type="RefSeq" id="WP_183582204.1">
    <property type="nucleotide sequence ID" value="NZ_JACHXJ010000002.1"/>
</dbReference>
<reference evidence="1 2" key="1">
    <citation type="submission" date="2020-08" db="EMBL/GenBank/DDBJ databases">
        <title>Genomic Encyclopedia of Type Strains, Phase III (KMG-III): the genomes of soil and plant-associated and newly described type strains.</title>
        <authorList>
            <person name="Whitman W."/>
        </authorList>
    </citation>
    <scope>NUCLEOTIDE SEQUENCE [LARGE SCALE GENOMIC DNA]</scope>
    <source>
        <strain evidence="1 2">CECT 5831</strain>
    </source>
</reference>
<dbReference type="Gene3D" id="1.10.10.10">
    <property type="entry name" value="Winged helix-like DNA-binding domain superfamily/Winged helix DNA-binding domain"/>
    <property type="match status" value="1"/>
</dbReference>
<dbReference type="AlphaFoldDB" id="A0A839TRL9"/>
<evidence type="ECO:0000313" key="2">
    <source>
        <dbReference type="Proteomes" id="UP000517523"/>
    </source>
</evidence>
<dbReference type="InterPro" id="IPR036388">
    <property type="entry name" value="WH-like_DNA-bd_sf"/>
</dbReference>
<evidence type="ECO:0000313" key="1">
    <source>
        <dbReference type="EMBL" id="MBB3127969.1"/>
    </source>
</evidence>
<protein>
    <submittedName>
        <fullName evidence="1">DNA-binding MarR family transcriptional regulator</fullName>
    </submittedName>
</protein>
<organism evidence="1 2">
    <name type="scientific">Paenibacillus rhizosphaerae</name>
    <dbReference type="NCBI Taxonomy" id="297318"/>
    <lineage>
        <taxon>Bacteria</taxon>
        <taxon>Bacillati</taxon>
        <taxon>Bacillota</taxon>
        <taxon>Bacilli</taxon>
        <taxon>Bacillales</taxon>
        <taxon>Paenibacillaceae</taxon>
        <taxon>Paenibacillus</taxon>
    </lineage>
</organism>
<dbReference type="EMBL" id="JACHXJ010000002">
    <property type="protein sequence ID" value="MBB3127969.1"/>
    <property type="molecule type" value="Genomic_DNA"/>
</dbReference>